<proteinExistence type="predicted"/>
<dbReference type="Gene3D" id="2.40.50.140">
    <property type="entry name" value="Nucleic acid-binding proteins"/>
    <property type="match status" value="1"/>
</dbReference>
<organism evidence="12 13">
    <name type="scientific">Galemys pyrenaicus</name>
    <name type="common">Iberian desman</name>
    <name type="synonym">Pyrenean desman</name>
    <dbReference type="NCBI Taxonomy" id="202257"/>
    <lineage>
        <taxon>Eukaryota</taxon>
        <taxon>Metazoa</taxon>
        <taxon>Chordata</taxon>
        <taxon>Craniata</taxon>
        <taxon>Vertebrata</taxon>
        <taxon>Euteleostomi</taxon>
        <taxon>Mammalia</taxon>
        <taxon>Eutheria</taxon>
        <taxon>Laurasiatheria</taxon>
        <taxon>Eulipotyphla</taxon>
        <taxon>Talpidae</taxon>
        <taxon>Galemys</taxon>
    </lineage>
</organism>
<dbReference type="InterPro" id="IPR043522">
    <property type="entry name" value="DDIAS"/>
</dbReference>
<feature type="non-terminal residue" evidence="12">
    <location>
        <position position="1"/>
    </location>
</feature>
<evidence type="ECO:0000256" key="8">
    <source>
        <dbReference type="ARBA" id="ARBA00053253"/>
    </source>
</evidence>
<evidence type="ECO:0000313" key="12">
    <source>
        <dbReference type="EMBL" id="KAG8514781.1"/>
    </source>
</evidence>
<reference evidence="12" key="1">
    <citation type="journal article" date="2021" name="Evol. Appl.">
        <title>The genome of the Pyrenean desman and the effects of bottlenecks and inbreeding on the genomic landscape of an endangered species.</title>
        <authorList>
            <person name="Escoda L."/>
            <person name="Castresana J."/>
        </authorList>
    </citation>
    <scope>NUCLEOTIDE SEQUENCE</scope>
    <source>
        <strain evidence="12">IBE-C5619</strain>
    </source>
</reference>
<accession>A0A8J6A3W5</accession>
<gene>
    <name evidence="12" type="ORF">J0S82_015471</name>
</gene>
<dbReference type="SUPFAM" id="SSF50249">
    <property type="entry name" value="Nucleic acid-binding proteins"/>
    <property type="match status" value="1"/>
</dbReference>
<keyword evidence="5" id="KW-0338">Growth arrest</keyword>
<feature type="compositionally biased region" description="Pro residues" evidence="11">
    <location>
        <begin position="1"/>
        <end position="10"/>
    </location>
</feature>
<dbReference type="GO" id="GO:0006915">
    <property type="term" value="P:apoptotic process"/>
    <property type="evidence" value="ECO:0007669"/>
    <property type="project" value="UniProtKB-KW"/>
</dbReference>
<dbReference type="PANTHER" id="PTHR35537:SF1">
    <property type="entry name" value="DNA DAMAGE-INDUCED APOPTOSIS SUPPRESSOR PROTEIN"/>
    <property type="match status" value="1"/>
</dbReference>
<evidence type="ECO:0000256" key="10">
    <source>
        <dbReference type="ARBA" id="ARBA00075896"/>
    </source>
</evidence>
<evidence type="ECO:0000256" key="7">
    <source>
        <dbReference type="ARBA" id="ARBA00023306"/>
    </source>
</evidence>
<evidence type="ECO:0000313" key="13">
    <source>
        <dbReference type="Proteomes" id="UP000700334"/>
    </source>
</evidence>
<evidence type="ECO:0000256" key="9">
    <source>
        <dbReference type="ARBA" id="ARBA00069059"/>
    </source>
</evidence>
<keyword evidence="7" id="KW-0131">Cell cycle</keyword>
<dbReference type="GO" id="GO:1902230">
    <property type="term" value="P:negative regulation of intrinsic apoptotic signaling pathway in response to DNA damage"/>
    <property type="evidence" value="ECO:0007669"/>
    <property type="project" value="InterPro"/>
</dbReference>
<dbReference type="PANTHER" id="PTHR35537">
    <property type="entry name" value="DNA DAMAGE-INDUCIBLE APOPTOSIS SUPPRESSOR PROTEIN DDIAS"/>
    <property type="match status" value="1"/>
</dbReference>
<protein>
    <recommendedName>
        <fullName evidence="9">DNA damage-induced apoptosis suppressor protein</fullName>
    </recommendedName>
    <alternativeName>
        <fullName evidence="10">Nitric oxide-inducible gene protein</fullName>
    </alternativeName>
</protein>
<feature type="region of interest" description="Disordered" evidence="11">
    <location>
        <begin position="76"/>
        <end position="107"/>
    </location>
</feature>
<keyword evidence="4" id="KW-0053">Apoptosis</keyword>
<name>A0A8J6A3W5_GALPY</name>
<evidence type="ECO:0000256" key="6">
    <source>
        <dbReference type="ARBA" id="ARBA00023242"/>
    </source>
</evidence>
<comment type="caution">
    <text evidence="12">The sequence shown here is derived from an EMBL/GenBank/DDBJ whole genome shotgun (WGS) entry which is preliminary data.</text>
</comment>
<keyword evidence="6" id="KW-0539">Nucleus</keyword>
<feature type="region of interest" description="Disordered" evidence="11">
    <location>
        <begin position="1"/>
        <end position="32"/>
    </location>
</feature>
<evidence type="ECO:0000256" key="2">
    <source>
        <dbReference type="ARBA" id="ARBA00004496"/>
    </source>
</evidence>
<dbReference type="AlphaFoldDB" id="A0A8J6A3W5"/>
<dbReference type="OrthoDB" id="9948238at2759"/>
<keyword evidence="13" id="KW-1185">Reference proteome</keyword>
<dbReference type="InterPro" id="IPR012340">
    <property type="entry name" value="NA-bd_OB-fold"/>
</dbReference>
<dbReference type="GO" id="GO:0051726">
    <property type="term" value="P:regulation of cell cycle"/>
    <property type="evidence" value="ECO:0007669"/>
    <property type="project" value="UniProtKB-KW"/>
</dbReference>
<evidence type="ECO:0000256" key="11">
    <source>
        <dbReference type="SAM" id="MobiDB-lite"/>
    </source>
</evidence>
<dbReference type="GO" id="GO:0005634">
    <property type="term" value="C:nucleus"/>
    <property type="evidence" value="ECO:0007669"/>
    <property type="project" value="UniProtKB-SubCell"/>
</dbReference>
<comment type="subcellular location">
    <subcellularLocation>
        <location evidence="2">Cytoplasm</location>
    </subcellularLocation>
    <subcellularLocation>
        <location evidence="1">Nucleus</location>
    </subcellularLocation>
</comment>
<sequence length="1091" mass="121867">NPLQAPPPSLESPQVVPSPSDKDPSGLPGSQFPLLPVTPLNFSPRGVPRYSHPFKGFLHPVGSALPKTYFTGCTTVPPVGERHSSNPITTPDENGRSRTAAGNSGSSPLLRRLRLIGRGSTRRASLPAEETREIRPAANNSSFIYPSCEKCFSRIILASTRSSCPKCGITGEVENVSYRYKLSLKVAESNRLFGITVFGSCLDTFFGLTATSLNRYMQDPNEIPGTLDSDTTQNLLTKAVETCFVGQCFIFGVTNFENHHGQGSNSCNFLKQCLDCKREVKTLVACQILLPDPGVTGFTVIDYFRQLLHLSDFRKLHCVSQTTNSNFLALEQSNSDLSSVYGSGSDKISSFESHVRDDLSRFWQSSLELTSIISQLTDNDDFSASELSKATTTHEQDRQCISFVKTVGSSSCCDTIQSSWSIVSPEDKKITIRKLGKELRLQTNQPNTVHNSHYEIGIADYNLFPLKMQEPIEPRNKKSYHSTVERYSQHELTCYQHHDVDTNPNLQEISTCFPSSSFRIKELATASQDGDIEVWDDLPFSESLSKFLAAVENEVALSQTEASSKKSDLGNDISKVHEDHSRLFVTPQKTTGTLYTPPTALRSSQANTFKNNYLSNCEADPSSSVQESQPDNTEAVMRNNGRDMFLPNLPAVLSSSKDLETTVTFQKSTRILSHIAEISHMHHTSESDYSCLNIKYFHDHEEKSLSEMNEKLTAVHSKGYNVSDLCNVENKQYRWAKNQGDSFAICRKLTYPSETLCNSPNRSTDALKEVSYGHINNNLTQNCSSSDEVSYNASADLFDDSAKEMDIKTEMSKKSRDILIQWGKSLTENHHRGYDFSLRLLSENPNQSSQKLSLQSIPASLYPKTCFSPHHFQSDSECDFEDSQDFVPCSQSTPVAGSHQTRIHGMKGAFKRLPAFYSALDAYYNTRTLSENNKQQTTSSCHKNIKTPRQKSRSPIISSIMQPVDFNNCLTPECLEIDTDEWVPPSTEKRFLSEILEMQDTRGLRKSLAACNSPVSKELPRKKLKYIKQRSKKCVTKELSTTSDWISKESVLGLGSCSEIKCCLPYSENWSFSMSETKGAWSPELFSQKVT</sequence>
<dbReference type="EMBL" id="JAGFMF010011725">
    <property type="protein sequence ID" value="KAG8514781.1"/>
    <property type="molecule type" value="Genomic_DNA"/>
</dbReference>
<comment type="function">
    <text evidence="8">May be an anti-apoptotic protein involved in DNA repair or cell survival.</text>
</comment>
<dbReference type="FunFam" id="2.40.50.140:FF:000217">
    <property type="entry name" value="DNA damage induced apoptosis suppressor"/>
    <property type="match status" value="1"/>
</dbReference>
<evidence type="ECO:0000256" key="4">
    <source>
        <dbReference type="ARBA" id="ARBA00022703"/>
    </source>
</evidence>
<evidence type="ECO:0000256" key="5">
    <source>
        <dbReference type="ARBA" id="ARBA00022810"/>
    </source>
</evidence>
<dbReference type="GO" id="GO:0005737">
    <property type="term" value="C:cytoplasm"/>
    <property type="evidence" value="ECO:0007669"/>
    <property type="project" value="UniProtKB-SubCell"/>
</dbReference>
<keyword evidence="3" id="KW-0963">Cytoplasm</keyword>
<evidence type="ECO:0000256" key="3">
    <source>
        <dbReference type="ARBA" id="ARBA00022490"/>
    </source>
</evidence>
<dbReference type="Proteomes" id="UP000700334">
    <property type="component" value="Unassembled WGS sequence"/>
</dbReference>
<evidence type="ECO:0000256" key="1">
    <source>
        <dbReference type="ARBA" id="ARBA00004123"/>
    </source>
</evidence>